<dbReference type="AlphaFoldDB" id="A0A8D8PPF7"/>
<evidence type="ECO:0000256" key="4">
    <source>
        <dbReference type="ARBA" id="ARBA00022989"/>
    </source>
</evidence>
<dbReference type="EMBL" id="HBUF01627064">
    <property type="protein sequence ID" value="CAG6782380.1"/>
    <property type="molecule type" value="Transcribed_RNA"/>
</dbReference>
<comment type="subcellular location">
    <subcellularLocation>
        <location evidence="1">Membrane</location>
        <topology evidence="1">Multi-pass membrane protein</topology>
    </subcellularLocation>
</comment>
<proteinExistence type="inferred from homology"/>
<dbReference type="PANTHER" id="PTHR11266">
    <property type="entry name" value="PEROXISOMAL MEMBRANE PROTEIN 2, PXMP2 MPV17"/>
    <property type="match status" value="1"/>
</dbReference>
<organism evidence="7">
    <name type="scientific">Cacopsylla melanoneura</name>
    <dbReference type="NCBI Taxonomy" id="428564"/>
    <lineage>
        <taxon>Eukaryota</taxon>
        <taxon>Metazoa</taxon>
        <taxon>Ecdysozoa</taxon>
        <taxon>Arthropoda</taxon>
        <taxon>Hexapoda</taxon>
        <taxon>Insecta</taxon>
        <taxon>Pterygota</taxon>
        <taxon>Neoptera</taxon>
        <taxon>Paraneoptera</taxon>
        <taxon>Hemiptera</taxon>
        <taxon>Sternorrhyncha</taxon>
        <taxon>Psylloidea</taxon>
        <taxon>Psyllidae</taxon>
        <taxon>Psyllinae</taxon>
        <taxon>Cacopsylla</taxon>
    </lineage>
</organism>
<dbReference type="EMBL" id="HBUF01627065">
    <property type="protein sequence ID" value="CAG6782383.1"/>
    <property type="molecule type" value="Transcribed_RNA"/>
</dbReference>
<dbReference type="EMBL" id="HBUF01286612">
    <property type="protein sequence ID" value="CAG6688385.1"/>
    <property type="molecule type" value="Transcribed_RNA"/>
</dbReference>
<keyword evidence="4 6" id="KW-1133">Transmembrane helix</keyword>
<reference evidence="7" key="1">
    <citation type="submission" date="2021-05" db="EMBL/GenBank/DDBJ databases">
        <authorList>
            <person name="Alioto T."/>
            <person name="Alioto T."/>
            <person name="Gomez Garrido J."/>
        </authorList>
    </citation>
    <scope>NUCLEOTIDE SEQUENCE</scope>
</reference>
<dbReference type="GO" id="GO:0016020">
    <property type="term" value="C:membrane"/>
    <property type="evidence" value="ECO:0007669"/>
    <property type="project" value="UniProtKB-SubCell"/>
</dbReference>
<dbReference type="EMBL" id="HBUF01286611">
    <property type="protein sequence ID" value="CAG6688384.1"/>
    <property type="molecule type" value="Transcribed_RNA"/>
</dbReference>
<sequence>MRVLGNFFKKCFHSIKTKPLQRGMAMYSITYPTGSFIQQLLNKEQEKIDYKRIGKFTLFGAFVIAPAANLWVNFVNRVFVGNTILHIFGKVGLEQIIWAPIFYTVFYFGLTVMDGNKFSDGLLEVKTKAFHTYCVGLTVWPLLQLYNYSHVSDKNRLVFMAFFGLLWTIYLSYTKYVLQGTTSSRIKTL</sequence>
<dbReference type="EMBL" id="HBUF01627063">
    <property type="protein sequence ID" value="CAG6782377.1"/>
    <property type="molecule type" value="Transcribed_RNA"/>
</dbReference>
<dbReference type="EMBL" id="HBUF01286613">
    <property type="protein sequence ID" value="CAG6688386.1"/>
    <property type="molecule type" value="Transcribed_RNA"/>
</dbReference>
<feature type="transmembrane region" description="Helical" evidence="6">
    <location>
        <begin position="125"/>
        <end position="146"/>
    </location>
</feature>
<dbReference type="EMBL" id="HBUF01014013">
    <property type="protein sequence ID" value="CAG6609040.1"/>
    <property type="molecule type" value="Transcribed_RNA"/>
</dbReference>
<dbReference type="Pfam" id="PF04117">
    <property type="entry name" value="Mpv17_PMP22"/>
    <property type="match status" value="1"/>
</dbReference>
<accession>A0A8D8PPF7</accession>
<evidence type="ECO:0000256" key="5">
    <source>
        <dbReference type="ARBA" id="ARBA00023136"/>
    </source>
</evidence>
<dbReference type="InterPro" id="IPR007248">
    <property type="entry name" value="Mpv17_PMP22"/>
</dbReference>
<dbReference type="EMBL" id="HBUF01014011">
    <property type="protein sequence ID" value="CAG6609036.1"/>
    <property type="molecule type" value="Transcribed_RNA"/>
</dbReference>
<dbReference type="PANTHER" id="PTHR11266:SF75">
    <property type="entry name" value="IP10007P-RELATED"/>
    <property type="match status" value="1"/>
</dbReference>
<comment type="similarity">
    <text evidence="2 6">Belongs to the peroxisomal membrane protein PXMP2/4 family.</text>
</comment>
<evidence type="ECO:0000256" key="6">
    <source>
        <dbReference type="RuleBase" id="RU363053"/>
    </source>
</evidence>
<protein>
    <submittedName>
        <fullName evidence="7">Mpv17-like protein</fullName>
    </submittedName>
</protein>
<evidence type="ECO:0000256" key="1">
    <source>
        <dbReference type="ARBA" id="ARBA00004141"/>
    </source>
</evidence>
<dbReference type="EMBL" id="HBUF01014012">
    <property type="protein sequence ID" value="CAG6609038.1"/>
    <property type="molecule type" value="Transcribed_RNA"/>
</dbReference>
<dbReference type="EMBL" id="HBUF01627062">
    <property type="protein sequence ID" value="CAG6782374.1"/>
    <property type="molecule type" value="Transcribed_RNA"/>
</dbReference>
<feature type="transmembrane region" description="Helical" evidence="6">
    <location>
        <begin position="95"/>
        <end position="113"/>
    </location>
</feature>
<keyword evidence="5 6" id="KW-0472">Membrane</keyword>
<evidence type="ECO:0000256" key="2">
    <source>
        <dbReference type="ARBA" id="ARBA00006824"/>
    </source>
</evidence>
<dbReference type="GO" id="GO:0005739">
    <property type="term" value="C:mitochondrion"/>
    <property type="evidence" value="ECO:0007669"/>
    <property type="project" value="TreeGrafter"/>
</dbReference>
<name>A0A8D8PPF7_9HEMI</name>
<keyword evidence="3 6" id="KW-0812">Transmembrane</keyword>
<feature type="transmembrane region" description="Helical" evidence="6">
    <location>
        <begin position="56"/>
        <end position="75"/>
    </location>
</feature>
<evidence type="ECO:0000256" key="3">
    <source>
        <dbReference type="ARBA" id="ARBA00022692"/>
    </source>
</evidence>
<evidence type="ECO:0000313" key="7">
    <source>
        <dbReference type="EMBL" id="CAG6609040.1"/>
    </source>
</evidence>
<feature type="transmembrane region" description="Helical" evidence="6">
    <location>
        <begin position="158"/>
        <end position="178"/>
    </location>
</feature>